<organism evidence="2 3">
    <name type="scientific">Brassica cretica</name>
    <name type="common">Mustard</name>
    <dbReference type="NCBI Taxonomy" id="69181"/>
    <lineage>
        <taxon>Eukaryota</taxon>
        <taxon>Viridiplantae</taxon>
        <taxon>Streptophyta</taxon>
        <taxon>Embryophyta</taxon>
        <taxon>Tracheophyta</taxon>
        <taxon>Spermatophyta</taxon>
        <taxon>Magnoliopsida</taxon>
        <taxon>eudicotyledons</taxon>
        <taxon>Gunneridae</taxon>
        <taxon>Pentapetalae</taxon>
        <taxon>rosids</taxon>
        <taxon>malvids</taxon>
        <taxon>Brassicales</taxon>
        <taxon>Brassicaceae</taxon>
        <taxon>Brassiceae</taxon>
        <taxon>Brassica</taxon>
    </lineage>
</organism>
<evidence type="ECO:0000256" key="1">
    <source>
        <dbReference type="SAM" id="MobiDB-lite"/>
    </source>
</evidence>
<protein>
    <submittedName>
        <fullName evidence="2">Uncharacterized protein</fullName>
    </submittedName>
</protein>
<feature type="region of interest" description="Disordered" evidence="1">
    <location>
        <begin position="120"/>
        <end position="142"/>
    </location>
</feature>
<sequence length="142" mass="15142">MRSSQILMYLVNLDMSSVRRSYPHILGSLFCWILERDGPPSLVTVFVEELILGNSIAGGERTEVEKKNVTTRPVGTTCPVGPRLTALQRTDPRSIGDSLSSGNAVKGAVSLGPTEQVVPTGLVVTKNPKEGGSKAVTKFTSS</sequence>
<name>A0ABQ7CCM7_BRACR</name>
<comment type="caution">
    <text evidence="2">The sequence shown here is derived from an EMBL/GenBank/DDBJ whole genome shotgun (WGS) entry which is preliminary data.</text>
</comment>
<reference evidence="2 3" key="1">
    <citation type="journal article" date="2020" name="BMC Genomics">
        <title>Intraspecific diversification of the crop wild relative Brassica cretica Lam. using demographic model selection.</title>
        <authorList>
            <person name="Kioukis A."/>
            <person name="Michalopoulou V.A."/>
            <person name="Briers L."/>
            <person name="Pirintsos S."/>
            <person name="Studholme D.J."/>
            <person name="Pavlidis P."/>
            <person name="Sarris P.F."/>
        </authorList>
    </citation>
    <scope>NUCLEOTIDE SEQUENCE [LARGE SCALE GENOMIC DNA]</scope>
    <source>
        <strain evidence="3">cv. PFS-1207/04</strain>
    </source>
</reference>
<evidence type="ECO:0000313" key="3">
    <source>
        <dbReference type="Proteomes" id="UP000266723"/>
    </source>
</evidence>
<feature type="region of interest" description="Disordered" evidence="1">
    <location>
        <begin position="63"/>
        <end position="84"/>
    </location>
</feature>
<gene>
    <name evidence="2" type="ORF">DY000_02000087</name>
</gene>
<evidence type="ECO:0000313" key="2">
    <source>
        <dbReference type="EMBL" id="KAF3549033.1"/>
    </source>
</evidence>
<dbReference type="Proteomes" id="UP000266723">
    <property type="component" value="Unassembled WGS sequence"/>
</dbReference>
<proteinExistence type="predicted"/>
<dbReference type="EMBL" id="QGKV02000832">
    <property type="protein sequence ID" value="KAF3549033.1"/>
    <property type="molecule type" value="Genomic_DNA"/>
</dbReference>
<keyword evidence="3" id="KW-1185">Reference proteome</keyword>
<accession>A0ABQ7CCM7</accession>